<keyword evidence="1" id="KW-0812">Transmembrane</keyword>
<name>A0ABZ3CA07_9ACTN</name>
<dbReference type="Pfam" id="PF07077">
    <property type="entry name" value="DUF1345"/>
    <property type="match status" value="1"/>
</dbReference>
<evidence type="ECO:0000313" key="2">
    <source>
        <dbReference type="EMBL" id="WZW99589.1"/>
    </source>
</evidence>
<keyword evidence="1" id="KW-1133">Transmembrane helix</keyword>
<organism evidence="2 3">
    <name type="scientific">Propioniciclava soli</name>
    <dbReference type="NCBI Taxonomy" id="2775081"/>
    <lineage>
        <taxon>Bacteria</taxon>
        <taxon>Bacillati</taxon>
        <taxon>Actinomycetota</taxon>
        <taxon>Actinomycetes</taxon>
        <taxon>Propionibacteriales</taxon>
        <taxon>Propionibacteriaceae</taxon>
        <taxon>Propioniciclava</taxon>
    </lineage>
</organism>
<feature type="transmembrane region" description="Helical" evidence="1">
    <location>
        <begin position="231"/>
        <end position="252"/>
    </location>
</feature>
<gene>
    <name evidence="2" type="ORF">PCC79_05180</name>
</gene>
<evidence type="ECO:0000313" key="3">
    <source>
        <dbReference type="Proteomes" id="UP001434337"/>
    </source>
</evidence>
<feature type="transmembrane region" description="Helical" evidence="1">
    <location>
        <begin position="95"/>
        <end position="122"/>
    </location>
</feature>
<protein>
    <submittedName>
        <fullName evidence="2">DUF1345 domain-containing protein</fullName>
    </submittedName>
</protein>
<dbReference type="EMBL" id="CP115965">
    <property type="protein sequence ID" value="WZW99589.1"/>
    <property type="molecule type" value="Genomic_DNA"/>
</dbReference>
<keyword evidence="3" id="KW-1185">Reference proteome</keyword>
<proteinExistence type="predicted"/>
<feature type="transmembrane region" description="Helical" evidence="1">
    <location>
        <begin position="53"/>
        <end position="74"/>
    </location>
</feature>
<reference evidence="2 3" key="1">
    <citation type="journal article" date="2023" name="Environ Microbiome">
        <title>A coral-associated actinobacterium mitigates coral bleaching under heat stress.</title>
        <authorList>
            <person name="Li J."/>
            <person name="Zou Y."/>
            <person name="Li Q."/>
            <person name="Zhang J."/>
            <person name="Bourne D.G."/>
            <person name="Lyu Y."/>
            <person name="Liu C."/>
            <person name="Zhang S."/>
        </authorList>
    </citation>
    <scope>NUCLEOTIDE SEQUENCE [LARGE SCALE GENOMIC DNA]</scope>
    <source>
        <strain evidence="2 3">SCSIO 13291</strain>
    </source>
</reference>
<dbReference type="InterPro" id="IPR009781">
    <property type="entry name" value="DUF1345"/>
</dbReference>
<dbReference type="RefSeq" id="WP_342373195.1">
    <property type="nucleotide sequence ID" value="NZ_CP115965.1"/>
</dbReference>
<evidence type="ECO:0000256" key="1">
    <source>
        <dbReference type="SAM" id="Phobius"/>
    </source>
</evidence>
<feature type="transmembrane region" description="Helical" evidence="1">
    <location>
        <begin position="128"/>
        <end position="151"/>
    </location>
</feature>
<accession>A0ABZ3CA07</accession>
<sequence>MAARRRFDPWWWVLSTELRRSTLAAPVAVAVVTSVFGPNPVAAEPHQVVSRWGLGWLALYLAGYVALTAALYLQPWPRLVRWAEASREPTWVRRYVLLLEPGSGLAVMVSYLSLVFAVLLVVDRSLGVVDLLLTVMLLIASWLTMLLSFGLDYLRTDGRHGWTQLRFPDDPEADAGAQPWDDAPGPPLGARAAARRPVDYLYFAVAVSTTFGTTDVEVASRRMRRKVSLHGVLAFVFNTVVLAVAVGAISTVGS</sequence>
<keyword evidence="1" id="KW-0472">Membrane</keyword>
<dbReference type="Proteomes" id="UP001434337">
    <property type="component" value="Chromosome"/>
</dbReference>